<dbReference type="Gene3D" id="1.10.1200.10">
    <property type="entry name" value="ACP-like"/>
    <property type="match status" value="1"/>
</dbReference>
<comment type="caution">
    <text evidence="5">The sequence shown here is derived from an EMBL/GenBank/DDBJ whole genome shotgun (WGS) entry which is preliminary data.</text>
</comment>
<dbReference type="InterPro" id="IPR023213">
    <property type="entry name" value="CAT-like_dom_sf"/>
</dbReference>
<name>A0A175W9F6_9PEZI</name>
<dbReference type="Proteomes" id="UP000078237">
    <property type="component" value="Unassembled WGS sequence"/>
</dbReference>
<dbReference type="InterPro" id="IPR042099">
    <property type="entry name" value="ANL_N_sf"/>
</dbReference>
<dbReference type="PANTHER" id="PTHR45527:SF16">
    <property type="entry name" value="NONRIBOSOMAL PEPTIDE SYNTHASE ATNA-RELATED"/>
    <property type="match status" value="1"/>
</dbReference>
<dbReference type="STRING" id="100816.A0A175W9F6"/>
<dbReference type="Pfam" id="PF00668">
    <property type="entry name" value="Condensation"/>
    <property type="match status" value="1"/>
</dbReference>
<evidence type="ECO:0000256" key="1">
    <source>
        <dbReference type="ARBA" id="ARBA00022450"/>
    </source>
</evidence>
<dbReference type="Pfam" id="PF00550">
    <property type="entry name" value="PP-binding"/>
    <property type="match status" value="1"/>
</dbReference>
<dbReference type="InterPro" id="IPR045851">
    <property type="entry name" value="AMP-bd_C_sf"/>
</dbReference>
<dbReference type="GO" id="GO:0043041">
    <property type="term" value="P:amino acid activation for nonribosomal peptide biosynthetic process"/>
    <property type="evidence" value="ECO:0007669"/>
    <property type="project" value="TreeGrafter"/>
</dbReference>
<sequence>MYKTGDLVQLNPDGSYRYMGRRDRQVKIHGNRIELSEVEHHVYTALGGKYPVAAEVVEVGSEVRLVAFAAIGDEYDNSSAQDPERLILDFNARHRLHATIAATAPSYMVPSAVIPLRNIPLLSSLKVDRKQLRVVASGISNTKAGLASTLPPTGQELTAVQRQMRDLWAGILNRDAAMISLEHSFLEQGGDSILAIKLVSACRSVGLAVSVADILRHHSLSALCQPLGSLEQKQKPTQRFPVLREPFSSLGPLNNAQFLREVICTQVGTDAVNIEDVAEATTMQSSFIAKGVVKGRGGFNYFIFDFAGQVDEMRLQAACQILVAKHSILRTTFVPFKRRVFQIVLRSIAPEFRTYHCPESQRKQLVDKLVEADREQPFNFGEPIPRFLFLAAEGQSTLVMRISHAQYDGMSVLVLISHLHALYLGKPIPNGPDFLDFVHTTRERNQHGAEEYWRTLLAGASMTRLVSHRFPRYSKPERRTVSREIVTPRQQGTHFTFATVLKAAWALVLAEISSSSDVVFGHVISGRNMSVEGLDVGQVLGPCLNFIPVRVRLQAGEKPHGARTVGDILRQVHDQHLAAIPFETFGMDKIVEHCTDWPLWTHFSTVVQYQNLDRVEETLQSFQFGDTRCRMTVSECQDEALDLLVLATPKHDGAHINISLYFNGQSQEGCLSRDLVDYLLNCLLANIEMLSSAPNPDDHLLSSLKQPPPQFSRLGMIQNRTPETDQTAAAVLAGHRFDDMPSQVRDLVVEAWNYVLGPGPDQDNKDNNRIPACRGTTITHITRFYDIWGSILIAAVQFADFYTARLGVQVSVEEVMEHPTMLAQGVLLAGRMQLPLRPPAPLSLLSLILPIRTPWVLVR</sequence>
<evidence type="ECO:0000259" key="4">
    <source>
        <dbReference type="PROSITE" id="PS50075"/>
    </source>
</evidence>
<accession>A0A175W9F6</accession>
<dbReference type="OrthoDB" id="416786at2759"/>
<dbReference type="InterPro" id="IPR009081">
    <property type="entry name" value="PP-bd_ACP"/>
</dbReference>
<dbReference type="Gene3D" id="3.30.559.30">
    <property type="entry name" value="Nonribosomal peptide synthetase, condensation domain"/>
    <property type="match status" value="1"/>
</dbReference>
<dbReference type="GO" id="GO:0005737">
    <property type="term" value="C:cytoplasm"/>
    <property type="evidence" value="ECO:0007669"/>
    <property type="project" value="TreeGrafter"/>
</dbReference>
<dbReference type="SUPFAM" id="SSF52777">
    <property type="entry name" value="CoA-dependent acyltransferases"/>
    <property type="match status" value="2"/>
</dbReference>
<dbReference type="Gene3D" id="3.30.559.10">
    <property type="entry name" value="Chloramphenicol acetyltransferase-like domain"/>
    <property type="match status" value="1"/>
</dbReference>
<keyword evidence="6" id="KW-1185">Reference proteome</keyword>
<dbReference type="Gene3D" id="3.40.50.12780">
    <property type="entry name" value="N-terminal domain of ligase-like"/>
    <property type="match status" value="1"/>
</dbReference>
<evidence type="ECO:0000313" key="5">
    <source>
        <dbReference type="EMBL" id="KXX80428.1"/>
    </source>
</evidence>
<keyword evidence="2" id="KW-0597">Phosphoprotein</keyword>
<dbReference type="GO" id="GO:0031177">
    <property type="term" value="F:phosphopantetheine binding"/>
    <property type="evidence" value="ECO:0007669"/>
    <property type="project" value="InterPro"/>
</dbReference>
<dbReference type="InterPro" id="IPR001242">
    <property type="entry name" value="Condensation_dom"/>
</dbReference>
<dbReference type="SUPFAM" id="SSF56801">
    <property type="entry name" value="Acetyl-CoA synthetase-like"/>
    <property type="match status" value="1"/>
</dbReference>
<reference evidence="5 6" key="1">
    <citation type="journal article" date="2016" name="Genome Announc.">
        <title>Genome Sequence of Madurella mycetomatis mm55, Isolated from a Human Mycetoma Case in Sudan.</title>
        <authorList>
            <person name="Smit S."/>
            <person name="Derks M.F."/>
            <person name="Bervoets S."/>
            <person name="Fahal A."/>
            <person name="van Leeuwen W."/>
            <person name="van Belkum A."/>
            <person name="van de Sande W.W."/>
        </authorList>
    </citation>
    <scope>NUCLEOTIDE SEQUENCE [LARGE SCALE GENOMIC DNA]</scope>
    <source>
        <strain evidence="6">mm55</strain>
    </source>
</reference>
<organism evidence="5 6">
    <name type="scientific">Madurella mycetomatis</name>
    <dbReference type="NCBI Taxonomy" id="100816"/>
    <lineage>
        <taxon>Eukaryota</taxon>
        <taxon>Fungi</taxon>
        <taxon>Dikarya</taxon>
        <taxon>Ascomycota</taxon>
        <taxon>Pezizomycotina</taxon>
        <taxon>Sordariomycetes</taxon>
        <taxon>Sordariomycetidae</taxon>
        <taxon>Sordariales</taxon>
        <taxon>Sordariales incertae sedis</taxon>
        <taxon>Madurella</taxon>
    </lineage>
</organism>
<evidence type="ECO:0000256" key="3">
    <source>
        <dbReference type="ARBA" id="ARBA00022598"/>
    </source>
</evidence>
<dbReference type="InterPro" id="IPR036736">
    <property type="entry name" value="ACP-like_sf"/>
</dbReference>
<dbReference type="VEuPathDB" id="FungiDB:MMYC01_204604"/>
<protein>
    <submittedName>
        <fullName evidence="5">Nonribosomal peptide synthetase 12</fullName>
    </submittedName>
</protein>
<dbReference type="GO" id="GO:0016874">
    <property type="term" value="F:ligase activity"/>
    <property type="evidence" value="ECO:0007669"/>
    <property type="project" value="UniProtKB-KW"/>
</dbReference>
<evidence type="ECO:0000313" key="6">
    <source>
        <dbReference type="Proteomes" id="UP000078237"/>
    </source>
</evidence>
<dbReference type="PANTHER" id="PTHR45527">
    <property type="entry name" value="NONRIBOSOMAL PEPTIDE SYNTHETASE"/>
    <property type="match status" value="1"/>
</dbReference>
<gene>
    <name evidence="5" type="ORF">MMYC01_204604</name>
</gene>
<dbReference type="SUPFAM" id="SSF47336">
    <property type="entry name" value="ACP-like"/>
    <property type="match status" value="1"/>
</dbReference>
<proteinExistence type="predicted"/>
<feature type="domain" description="Carrier" evidence="4">
    <location>
        <begin position="155"/>
        <end position="231"/>
    </location>
</feature>
<dbReference type="AlphaFoldDB" id="A0A175W9F6"/>
<dbReference type="Gene3D" id="3.30.300.30">
    <property type="match status" value="1"/>
</dbReference>
<dbReference type="SMART" id="SM00823">
    <property type="entry name" value="PKS_PP"/>
    <property type="match status" value="1"/>
</dbReference>
<dbReference type="EMBL" id="LCTW02000060">
    <property type="protein sequence ID" value="KXX80428.1"/>
    <property type="molecule type" value="Genomic_DNA"/>
</dbReference>
<dbReference type="GO" id="GO:0044550">
    <property type="term" value="P:secondary metabolite biosynthetic process"/>
    <property type="evidence" value="ECO:0007669"/>
    <property type="project" value="TreeGrafter"/>
</dbReference>
<keyword evidence="3" id="KW-0436">Ligase</keyword>
<evidence type="ECO:0000256" key="2">
    <source>
        <dbReference type="ARBA" id="ARBA00022553"/>
    </source>
</evidence>
<dbReference type="InterPro" id="IPR020806">
    <property type="entry name" value="PKS_PP-bd"/>
</dbReference>
<dbReference type="PROSITE" id="PS50075">
    <property type="entry name" value="CARRIER"/>
    <property type="match status" value="1"/>
</dbReference>
<keyword evidence="1" id="KW-0596">Phosphopantetheine</keyword>
<dbReference type="CDD" id="cd19542">
    <property type="entry name" value="CT_NRPS-like"/>
    <property type="match status" value="1"/>
</dbReference>